<protein>
    <submittedName>
        <fullName evidence="7">NUDIX hydrolase</fullName>
    </submittedName>
</protein>
<keyword evidence="8" id="KW-1185">Reference proteome</keyword>
<name>D0MDS4_RHOM4</name>
<dbReference type="GO" id="GO:0005737">
    <property type="term" value="C:cytoplasm"/>
    <property type="evidence" value="ECO:0007669"/>
    <property type="project" value="TreeGrafter"/>
</dbReference>
<dbReference type="PANTHER" id="PTHR12629">
    <property type="entry name" value="DIPHOSPHOINOSITOL POLYPHOSPHATE PHOSPHOHYDROLASE"/>
    <property type="match status" value="1"/>
</dbReference>
<dbReference type="eggNOG" id="COG4119">
    <property type="taxonomic scope" value="Bacteria"/>
</dbReference>
<reference evidence="7 8" key="1">
    <citation type="journal article" date="2009" name="Stand. Genomic Sci.">
        <title>Complete genome sequence of Rhodothermus marinus type strain (R-10).</title>
        <authorList>
            <person name="Nolan M."/>
            <person name="Tindall B.J."/>
            <person name="Pomrenke H."/>
            <person name="Lapidus A."/>
            <person name="Copeland A."/>
            <person name="Glavina Del Rio T."/>
            <person name="Lucas S."/>
            <person name="Chen F."/>
            <person name="Tice H."/>
            <person name="Cheng J.F."/>
            <person name="Saunders E."/>
            <person name="Han C."/>
            <person name="Bruce D."/>
            <person name="Goodwin L."/>
            <person name="Chain P."/>
            <person name="Pitluck S."/>
            <person name="Ovchinikova G."/>
            <person name="Pati A."/>
            <person name="Ivanova N."/>
            <person name="Mavromatis K."/>
            <person name="Chen A."/>
            <person name="Palaniappan K."/>
            <person name="Land M."/>
            <person name="Hauser L."/>
            <person name="Chang Y.J."/>
            <person name="Jeffries C.D."/>
            <person name="Brettin T."/>
            <person name="Goker M."/>
            <person name="Bristow J."/>
            <person name="Eisen J.A."/>
            <person name="Markowitz V."/>
            <person name="Hugenholtz P."/>
            <person name="Kyrpides N.C."/>
            <person name="Klenk H.P."/>
            <person name="Detter J.C."/>
        </authorList>
    </citation>
    <scope>NUCLEOTIDE SEQUENCE [LARGE SCALE GENOMIC DNA]</scope>
    <source>
        <strain evidence="8">ATCC 43812 / DSM 4252 / R-10</strain>
    </source>
</reference>
<comment type="cofactor">
    <cofactor evidence="1">
        <name>Mg(2+)</name>
        <dbReference type="ChEBI" id="CHEBI:18420"/>
    </cofactor>
</comment>
<dbReference type="KEGG" id="rmr:Rmar_2189"/>
<dbReference type="GO" id="GO:0046872">
    <property type="term" value="F:metal ion binding"/>
    <property type="evidence" value="ECO:0007669"/>
    <property type="project" value="UniProtKB-KW"/>
</dbReference>
<evidence type="ECO:0000256" key="3">
    <source>
        <dbReference type="ARBA" id="ARBA00022801"/>
    </source>
</evidence>
<dbReference type="RefSeq" id="WP_012844678.1">
    <property type="nucleotide sequence ID" value="NC_013501.1"/>
</dbReference>
<organism evidence="7 8">
    <name type="scientific">Rhodothermus marinus (strain ATCC 43812 / DSM 4252 / R-10)</name>
    <name type="common">Rhodothermus obamensis</name>
    <dbReference type="NCBI Taxonomy" id="518766"/>
    <lineage>
        <taxon>Bacteria</taxon>
        <taxon>Pseudomonadati</taxon>
        <taxon>Rhodothermota</taxon>
        <taxon>Rhodothermia</taxon>
        <taxon>Rhodothermales</taxon>
        <taxon>Rhodothermaceae</taxon>
        <taxon>Rhodothermus</taxon>
    </lineage>
</organism>
<keyword evidence="5" id="KW-0812">Transmembrane</keyword>
<dbReference type="GO" id="GO:0034432">
    <property type="term" value="F:bis(5'-adenosyl)-pentaphosphatase activity"/>
    <property type="evidence" value="ECO:0007669"/>
    <property type="project" value="TreeGrafter"/>
</dbReference>
<keyword evidence="4" id="KW-0460">Magnesium</keyword>
<dbReference type="InterPro" id="IPR047198">
    <property type="entry name" value="DDP-like_NUDIX"/>
</dbReference>
<dbReference type="CDD" id="cd04666">
    <property type="entry name" value="NUDIX_DIPP2_like_Nudt4"/>
    <property type="match status" value="1"/>
</dbReference>
<dbReference type="Proteomes" id="UP000002221">
    <property type="component" value="Chromosome"/>
</dbReference>
<dbReference type="GO" id="GO:1901911">
    <property type="term" value="P:adenosine 5'-(hexahydrogen pentaphosphate) catabolic process"/>
    <property type="evidence" value="ECO:0007669"/>
    <property type="project" value="TreeGrafter"/>
</dbReference>
<dbReference type="HOGENOM" id="CLU_1359525_0_0_10"/>
<dbReference type="Gene3D" id="3.90.79.10">
    <property type="entry name" value="Nucleoside Triphosphate Pyrophosphohydrolase"/>
    <property type="match status" value="1"/>
</dbReference>
<dbReference type="GO" id="GO:0071543">
    <property type="term" value="P:diphosphoinositol polyphosphate metabolic process"/>
    <property type="evidence" value="ECO:0007669"/>
    <property type="project" value="TreeGrafter"/>
</dbReference>
<dbReference type="GO" id="GO:1901907">
    <property type="term" value="P:diadenosine pentaphosphate catabolic process"/>
    <property type="evidence" value="ECO:0007669"/>
    <property type="project" value="TreeGrafter"/>
</dbReference>
<dbReference type="GO" id="GO:0034431">
    <property type="term" value="F:bis(5'-adenosyl)-hexaphosphatase activity"/>
    <property type="evidence" value="ECO:0007669"/>
    <property type="project" value="TreeGrafter"/>
</dbReference>
<dbReference type="OrthoDB" id="9810154at2"/>
<keyword evidence="2" id="KW-0479">Metal-binding</keyword>
<dbReference type="SUPFAM" id="SSF55811">
    <property type="entry name" value="Nudix"/>
    <property type="match status" value="1"/>
</dbReference>
<dbReference type="PROSITE" id="PS51462">
    <property type="entry name" value="NUDIX"/>
    <property type="match status" value="1"/>
</dbReference>
<evidence type="ECO:0000256" key="1">
    <source>
        <dbReference type="ARBA" id="ARBA00001946"/>
    </source>
</evidence>
<dbReference type="GO" id="GO:0000298">
    <property type="term" value="F:endopolyphosphatase activity"/>
    <property type="evidence" value="ECO:0007669"/>
    <property type="project" value="TreeGrafter"/>
</dbReference>
<gene>
    <name evidence="7" type="ordered locus">Rmar_2189</name>
</gene>
<dbReference type="Pfam" id="PF00293">
    <property type="entry name" value="NUDIX"/>
    <property type="match status" value="1"/>
</dbReference>
<evidence type="ECO:0000256" key="2">
    <source>
        <dbReference type="ARBA" id="ARBA00022723"/>
    </source>
</evidence>
<sequence>MGKKQKVQAGVLPVRQQNGRIDVLLITSRTVGRWILPKGNVKRHQTPIEAARQEAYEEAGIRGRIDPEPLGRYLHGRPGDQRWVEVYLMTVEEELDDWPERHERTRRWMPLDEARQVIYEDGLRALLDRLPDELARRQQGRKLSPRASRLLVVLLLLASLALAFGGTYYLARLLARPEVQQRLQELERQEDPAPSSDSVRF</sequence>
<accession>D0MDS4</accession>
<dbReference type="GO" id="GO:0008486">
    <property type="term" value="F:diphosphoinositol-polyphosphate diphosphatase activity"/>
    <property type="evidence" value="ECO:0007669"/>
    <property type="project" value="TreeGrafter"/>
</dbReference>
<evidence type="ECO:0000259" key="6">
    <source>
        <dbReference type="PROSITE" id="PS51462"/>
    </source>
</evidence>
<dbReference type="AlphaFoldDB" id="D0MDS4"/>
<dbReference type="InterPro" id="IPR000086">
    <property type="entry name" value="NUDIX_hydrolase_dom"/>
</dbReference>
<dbReference type="GO" id="GO:1901909">
    <property type="term" value="P:diadenosine hexaphosphate catabolic process"/>
    <property type="evidence" value="ECO:0007669"/>
    <property type="project" value="TreeGrafter"/>
</dbReference>
<dbReference type="EMBL" id="CP001807">
    <property type="protein sequence ID" value="ACY49068.1"/>
    <property type="molecule type" value="Genomic_DNA"/>
</dbReference>
<keyword evidence="5" id="KW-0472">Membrane</keyword>
<proteinExistence type="predicted"/>
<evidence type="ECO:0000313" key="7">
    <source>
        <dbReference type="EMBL" id="ACY49068.1"/>
    </source>
</evidence>
<dbReference type="InterPro" id="IPR015797">
    <property type="entry name" value="NUDIX_hydrolase-like_dom_sf"/>
</dbReference>
<feature type="transmembrane region" description="Helical" evidence="5">
    <location>
        <begin position="150"/>
        <end position="171"/>
    </location>
</feature>
<feature type="domain" description="Nudix hydrolase" evidence="6">
    <location>
        <begin position="4"/>
        <end position="132"/>
    </location>
</feature>
<evidence type="ECO:0000256" key="5">
    <source>
        <dbReference type="SAM" id="Phobius"/>
    </source>
</evidence>
<dbReference type="PANTHER" id="PTHR12629:SF0">
    <property type="entry name" value="DIPHOSPHOINOSITOL-POLYPHOSPHATE DIPHOSPHATASE"/>
    <property type="match status" value="1"/>
</dbReference>
<keyword evidence="5" id="KW-1133">Transmembrane helix</keyword>
<evidence type="ECO:0000256" key="4">
    <source>
        <dbReference type="ARBA" id="ARBA00022842"/>
    </source>
</evidence>
<evidence type="ECO:0000313" key="8">
    <source>
        <dbReference type="Proteomes" id="UP000002221"/>
    </source>
</evidence>
<dbReference type="STRING" id="518766.Rmar_2189"/>
<keyword evidence="3 7" id="KW-0378">Hydrolase</keyword>